<dbReference type="AlphaFoldDB" id="K5CBS0"/>
<protein>
    <submittedName>
        <fullName evidence="3">Protein containing DUF1559</fullName>
    </submittedName>
</protein>
<keyword evidence="1" id="KW-0812">Transmembrane</keyword>
<keyword evidence="1" id="KW-1133">Transmembrane helix</keyword>
<dbReference type="EMBL" id="AMCW01000112">
    <property type="protein sequence ID" value="EKK00870.1"/>
    <property type="molecule type" value="Genomic_DNA"/>
</dbReference>
<proteinExistence type="predicted"/>
<name>K5CBS0_RHOBT</name>
<organism evidence="3 4">
    <name type="scientific">Rhodopirellula baltica SH28</name>
    <dbReference type="NCBI Taxonomy" id="993517"/>
    <lineage>
        <taxon>Bacteria</taxon>
        <taxon>Pseudomonadati</taxon>
        <taxon>Planctomycetota</taxon>
        <taxon>Planctomycetia</taxon>
        <taxon>Pirellulales</taxon>
        <taxon>Pirellulaceae</taxon>
        <taxon>Rhodopirellula</taxon>
    </lineage>
</organism>
<evidence type="ECO:0000256" key="1">
    <source>
        <dbReference type="SAM" id="Phobius"/>
    </source>
</evidence>
<dbReference type="SUPFAM" id="SSF54523">
    <property type="entry name" value="Pili subunits"/>
    <property type="match status" value="1"/>
</dbReference>
<dbReference type="InterPro" id="IPR011453">
    <property type="entry name" value="DUF1559"/>
</dbReference>
<feature type="transmembrane region" description="Helical" evidence="1">
    <location>
        <begin position="34"/>
        <end position="55"/>
    </location>
</feature>
<evidence type="ECO:0000313" key="4">
    <source>
        <dbReference type="Proteomes" id="UP000007993"/>
    </source>
</evidence>
<dbReference type="Proteomes" id="UP000007993">
    <property type="component" value="Unassembled WGS sequence"/>
</dbReference>
<keyword evidence="1" id="KW-0472">Membrane</keyword>
<feature type="domain" description="DUF1559" evidence="2">
    <location>
        <begin position="55"/>
        <end position="320"/>
    </location>
</feature>
<evidence type="ECO:0000259" key="2">
    <source>
        <dbReference type="Pfam" id="PF07596"/>
    </source>
</evidence>
<reference evidence="3 4" key="1">
    <citation type="journal article" date="2013" name="Mar. Genomics">
        <title>Expression of sulfatases in Rhodopirellula baltica and the diversity of sulfatases in the genus Rhodopirellula.</title>
        <authorList>
            <person name="Wegner C.E."/>
            <person name="Richter-Heitmann T."/>
            <person name="Klindworth A."/>
            <person name="Klockow C."/>
            <person name="Richter M."/>
            <person name="Achstetter T."/>
            <person name="Glockner F.O."/>
            <person name="Harder J."/>
        </authorList>
    </citation>
    <scope>NUCLEOTIDE SEQUENCE [LARGE SCALE GENOMIC DNA]</scope>
    <source>
        <strain evidence="3 4">SH28</strain>
    </source>
</reference>
<dbReference type="InterPro" id="IPR045584">
    <property type="entry name" value="Pilin-like"/>
</dbReference>
<dbReference type="PANTHER" id="PTHR30093">
    <property type="entry name" value="GENERAL SECRETION PATHWAY PROTEIN G"/>
    <property type="match status" value="1"/>
</dbReference>
<gene>
    <name evidence="3" type="ORF">RBSH_03897</name>
</gene>
<dbReference type="Gene3D" id="3.30.700.10">
    <property type="entry name" value="Glycoprotein, Type 4 Pilin"/>
    <property type="match status" value="1"/>
</dbReference>
<accession>K5CBS0</accession>
<comment type="caution">
    <text evidence="3">The sequence shown here is derived from an EMBL/GenBank/DDBJ whole genome shotgun (WGS) entry which is preliminary data.</text>
</comment>
<dbReference type="Pfam" id="PF07596">
    <property type="entry name" value="SBP_bac_10"/>
    <property type="match status" value="1"/>
</dbReference>
<dbReference type="Pfam" id="PF07963">
    <property type="entry name" value="N_methyl"/>
    <property type="match status" value="1"/>
</dbReference>
<evidence type="ECO:0000313" key="3">
    <source>
        <dbReference type="EMBL" id="EKK00870.1"/>
    </source>
</evidence>
<sequence length="339" mass="36417">MQEIGMLILSENAAMTSQTNDVNRQTCGMTIVEVLVAIGIVGVLAALLLMAVMPIRETARNASCNNNLRQIGLALLAYEATWKSFPPGTSFDGISAHARLLPQVEEGALFEKMNFDASFHDQAPELRFAPAVFLCPSRVTPDQRTIAATGPTNYLFIAGGGLPGVENGVIVGTPEDGKFIRMASITDGQSNTAVMTECATTPVVSPKSKPAYGWQTSLFKTSKRYDVATELDAFTSECIVIGENPSEYLERRSRGLGSEWLFGSLGITRIINSIPDLATNCTNRGSTVSGLYSPSSNHRSTFGIVFADGSVHALTREIDPDLWKAIGSINGRESFNGIL</sequence>
<dbReference type="InterPro" id="IPR012902">
    <property type="entry name" value="N_methyl_site"/>
</dbReference>
<dbReference type="PANTHER" id="PTHR30093:SF2">
    <property type="entry name" value="TYPE II SECRETION SYSTEM PROTEIN H"/>
    <property type="match status" value="1"/>
</dbReference>
<dbReference type="PATRIC" id="fig|993517.3.peg.4233"/>